<feature type="coiled-coil region" evidence="5">
    <location>
        <begin position="100"/>
        <end position="127"/>
    </location>
</feature>
<dbReference type="GeneID" id="92740536"/>
<dbReference type="Proteomes" id="UP000095598">
    <property type="component" value="Unassembled WGS sequence"/>
</dbReference>
<proteinExistence type="inferred from homology"/>
<keyword evidence="3" id="KW-0238">DNA-binding</keyword>
<reference evidence="6 8" key="1">
    <citation type="submission" date="2015-09" db="EMBL/GenBank/DDBJ databases">
        <authorList>
            <consortium name="Pathogen Informatics"/>
        </authorList>
    </citation>
    <scope>NUCLEOTIDE SEQUENCE [LARGE SCALE GENOMIC DNA]</scope>
    <source>
        <strain evidence="6 8">2789STDY5608868</strain>
    </source>
</reference>
<keyword evidence="5" id="KW-0175">Coiled coil</keyword>
<evidence type="ECO:0000313" key="6">
    <source>
        <dbReference type="EMBL" id="CUN07992.1"/>
    </source>
</evidence>
<gene>
    <name evidence="6" type="ORF">ERS852425_02496</name>
    <name evidence="7" type="ORF">RBI15_03985</name>
</gene>
<evidence type="ECO:0000256" key="4">
    <source>
        <dbReference type="ARBA" id="ARBA00023163"/>
    </source>
</evidence>
<dbReference type="RefSeq" id="WP_055259325.1">
    <property type="nucleotide sequence ID" value="NZ_CACRSX010000057.1"/>
</dbReference>
<comment type="similarity">
    <text evidence="1">Belongs to the BlaI transcriptional regulatory family.</text>
</comment>
<dbReference type="InterPro" id="IPR005650">
    <property type="entry name" value="BlaI_family"/>
</dbReference>
<dbReference type="InterPro" id="IPR036388">
    <property type="entry name" value="WH-like_DNA-bd_sf"/>
</dbReference>
<dbReference type="Proteomes" id="UP001243496">
    <property type="component" value="Chromosome"/>
</dbReference>
<dbReference type="Gene3D" id="1.10.10.10">
    <property type="entry name" value="Winged helix-like DNA-binding domain superfamily/Winged helix DNA-binding domain"/>
    <property type="match status" value="1"/>
</dbReference>
<organism evidence="6 8">
    <name type="scientific">Anaerostipes hadrus</name>
    <dbReference type="NCBI Taxonomy" id="649756"/>
    <lineage>
        <taxon>Bacteria</taxon>
        <taxon>Bacillati</taxon>
        <taxon>Bacillota</taxon>
        <taxon>Clostridia</taxon>
        <taxon>Lachnospirales</taxon>
        <taxon>Lachnospiraceae</taxon>
        <taxon>Anaerostipes</taxon>
    </lineage>
</organism>
<dbReference type="EMBL" id="CYXT01000020">
    <property type="protein sequence ID" value="CUN07992.1"/>
    <property type="molecule type" value="Genomic_DNA"/>
</dbReference>
<evidence type="ECO:0000256" key="1">
    <source>
        <dbReference type="ARBA" id="ARBA00011046"/>
    </source>
</evidence>
<evidence type="ECO:0000256" key="3">
    <source>
        <dbReference type="ARBA" id="ARBA00023125"/>
    </source>
</evidence>
<evidence type="ECO:0000256" key="5">
    <source>
        <dbReference type="SAM" id="Coils"/>
    </source>
</evidence>
<name>A0A173TYN5_ANAHA</name>
<evidence type="ECO:0000313" key="8">
    <source>
        <dbReference type="Proteomes" id="UP000095598"/>
    </source>
</evidence>
<sequence>MKYKKLTPSQLNIMKTLWDKKEPMIASDFVQLDPSLNLNSVQSALRSLLKKNYIEVSDIVYSGKVLTRRYIPVVSSEDYASENINGVLKDLLSSNILLQYVESENDIKVIERLQEKLEERKKILERKS</sequence>
<evidence type="ECO:0000313" key="7">
    <source>
        <dbReference type="EMBL" id="WMD17280.1"/>
    </source>
</evidence>
<accession>A0A173TYN5</accession>
<dbReference type="AlphaFoldDB" id="A0A173TYN5"/>
<protein>
    <submittedName>
        <fullName evidence="7">BlaI/MecI/CopY family transcriptional regulator</fullName>
    </submittedName>
    <submittedName>
        <fullName evidence="6">Penicillinase repressor</fullName>
    </submittedName>
</protein>
<dbReference type="EMBL" id="CP132968">
    <property type="protein sequence ID" value="WMD17280.1"/>
    <property type="molecule type" value="Genomic_DNA"/>
</dbReference>
<dbReference type="InterPro" id="IPR036390">
    <property type="entry name" value="WH_DNA-bd_sf"/>
</dbReference>
<reference evidence="7" key="2">
    <citation type="submission" date="2023-08" db="EMBL/GenBank/DDBJ databases">
        <title>Complete Genome Sequences of butyrate producing Anaerostipes hadrus strains BA1 and GIF7 isolated from the terminal ileum of a healthy lean male.</title>
        <authorList>
            <person name="Low A."/>
            <person name="Sheludchenko M."/>
            <person name="Cheng H.E."/>
            <person name="Koh X.Q."/>
            <person name="Lee J."/>
        </authorList>
    </citation>
    <scope>NUCLEOTIDE SEQUENCE</scope>
    <source>
        <strain evidence="7">BA1</strain>
    </source>
</reference>
<dbReference type="GO" id="GO:0003677">
    <property type="term" value="F:DNA binding"/>
    <property type="evidence" value="ECO:0007669"/>
    <property type="project" value="UniProtKB-KW"/>
</dbReference>
<dbReference type="GO" id="GO:0045892">
    <property type="term" value="P:negative regulation of DNA-templated transcription"/>
    <property type="evidence" value="ECO:0007669"/>
    <property type="project" value="InterPro"/>
</dbReference>
<evidence type="ECO:0000256" key="2">
    <source>
        <dbReference type="ARBA" id="ARBA00023015"/>
    </source>
</evidence>
<dbReference type="Pfam" id="PF03965">
    <property type="entry name" value="Penicillinase_R"/>
    <property type="match status" value="1"/>
</dbReference>
<keyword evidence="2" id="KW-0805">Transcription regulation</keyword>
<dbReference type="SUPFAM" id="SSF46785">
    <property type="entry name" value="Winged helix' DNA-binding domain"/>
    <property type="match status" value="1"/>
</dbReference>
<keyword evidence="4" id="KW-0804">Transcription</keyword>